<dbReference type="InterPro" id="IPR031856">
    <property type="entry name" value="YdaS_toxin-like"/>
</dbReference>
<evidence type="ECO:0000313" key="2">
    <source>
        <dbReference type="Proteomes" id="UP000501063"/>
    </source>
</evidence>
<organism evidence="1 2">
    <name type="scientific">Pseudomonas nitroreducens</name>
    <dbReference type="NCBI Taxonomy" id="46680"/>
    <lineage>
        <taxon>Bacteria</taxon>
        <taxon>Pseudomonadati</taxon>
        <taxon>Pseudomonadota</taxon>
        <taxon>Gammaproteobacteria</taxon>
        <taxon>Pseudomonadales</taxon>
        <taxon>Pseudomonadaceae</taxon>
        <taxon>Pseudomonas</taxon>
    </lineage>
</organism>
<dbReference type="KEGG" id="pnt:G5B91_01185"/>
<dbReference type="EMBL" id="CP049140">
    <property type="protein sequence ID" value="QIE84953.1"/>
    <property type="molecule type" value="Genomic_DNA"/>
</dbReference>
<dbReference type="Gene3D" id="1.10.260.40">
    <property type="entry name" value="lambda repressor-like DNA-binding domains"/>
    <property type="match status" value="1"/>
</dbReference>
<name>A0A6G6IPR3_PSENT</name>
<dbReference type="RefSeq" id="WP_024767133.1">
    <property type="nucleotide sequence ID" value="NZ_CP049140.1"/>
</dbReference>
<sequence>MTLLEFIKRLDRKTELDGLATRCGTSVGQLKQVAYGHRRASAALAIDLDRETSGAVPCEETRPDIDWAYLRGRKSAA</sequence>
<protein>
    <submittedName>
        <fullName evidence="1">Helix-turn-helix domain-containing protein</fullName>
    </submittedName>
</protein>
<dbReference type="AlphaFoldDB" id="A0A6G6IPR3"/>
<gene>
    <name evidence="1" type="ORF">G5B91_01185</name>
</gene>
<reference evidence="1 2" key="1">
    <citation type="submission" date="2020-02" db="EMBL/GenBank/DDBJ databases">
        <title>Integrative conjugative elements (ICEs) and plasmids drive adaptation of Pseudomonas nitroreducens strain HBP1 to wastewater environment.</title>
        <authorList>
            <person name="Sentchilo V."/>
            <person name="Carraro N."/>
            <person name="Bertelli C."/>
            <person name="van der Meer J.R."/>
        </authorList>
    </citation>
    <scope>NUCLEOTIDE SEQUENCE [LARGE SCALE GENOMIC DNA]</scope>
    <source>
        <strain evidence="1 2">HBP1</strain>
    </source>
</reference>
<proteinExistence type="predicted"/>
<evidence type="ECO:0000313" key="1">
    <source>
        <dbReference type="EMBL" id="QIE84953.1"/>
    </source>
</evidence>
<dbReference type="Proteomes" id="UP000501063">
    <property type="component" value="Chromosome"/>
</dbReference>
<accession>A0A6G6IPR3</accession>
<dbReference type="GO" id="GO:0003677">
    <property type="term" value="F:DNA binding"/>
    <property type="evidence" value="ECO:0007669"/>
    <property type="project" value="InterPro"/>
</dbReference>
<dbReference type="Pfam" id="PF15943">
    <property type="entry name" value="YdaS_toxin"/>
    <property type="match status" value="1"/>
</dbReference>
<dbReference type="InterPro" id="IPR010982">
    <property type="entry name" value="Lambda_DNA-bd_dom_sf"/>
</dbReference>